<gene>
    <name evidence="1" type="ORF">ABT39_MTgene1155</name>
</gene>
<organism evidence="1">
    <name type="scientific">Picea glauca</name>
    <name type="common">White spruce</name>
    <name type="synonym">Pinus glauca</name>
    <dbReference type="NCBI Taxonomy" id="3330"/>
    <lineage>
        <taxon>Eukaryota</taxon>
        <taxon>Viridiplantae</taxon>
        <taxon>Streptophyta</taxon>
        <taxon>Embryophyta</taxon>
        <taxon>Tracheophyta</taxon>
        <taxon>Spermatophyta</taxon>
        <taxon>Pinopsida</taxon>
        <taxon>Pinidae</taxon>
        <taxon>Conifers I</taxon>
        <taxon>Pinales</taxon>
        <taxon>Pinaceae</taxon>
        <taxon>Picea</taxon>
    </lineage>
</organism>
<sequence>MDTGRYRYSSLTPLPSLPLTHPCPYRLLPFIGLLFKIYLLTALNDLINH</sequence>
<dbReference type="EMBL" id="LKAM01000001">
    <property type="protein sequence ID" value="KUM51308.1"/>
    <property type="molecule type" value="Genomic_DNA"/>
</dbReference>
<comment type="caution">
    <text evidence="1">The sequence shown here is derived from an EMBL/GenBank/DDBJ whole genome shotgun (WGS) entry which is preliminary data.</text>
</comment>
<name>A0A124GP98_PICGL</name>
<geneLocation type="mitochondrion" evidence="1"/>
<reference evidence="1" key="1">
    <citation type="journal article" date="2015" name="Genome Biol. Evol.">
        <title>Organellar Genomes of White Spruce (Picea glauca): Assembly and Annotation.</title>
        <authorList>
            <person name="Jackman S.D."/>
            <person name="Warren R.L."/>
            <person name="Gibb E.A."/>
            <person name="Vandervalk B.P."/>
            <person name="Mohamadi H."/>
            <person name="Chu J."/>
            <person name="Raymond A."/>
            <person name="Pleasance S."/>
            <person name="Coope R."/>
            <person name="Wildung M.R."/>
            <person name="Ritland C.E."/>
            <person name="Bousquet J."/>
            <person name="Jones S.J."/>
            <person name="Bohlmann J."/>
            <person name="Birol I."/>
        </authorList>
    </citation>
    <scope>NUCLEOTIDE SEQUENCE [LARGE SCALE GENOMIC DNA]</scope>
    <source>
        <tissue evidence="1">Flushing bud</tissue>
    </source>
</reference>
<protein>
    <submittedName>
        <fullName evidence="1">Uncharacterized protein</fullName>
    </submittedName>
</protein>
<accession>A0A124GP98</accession>
<evidence type="ECO:0000313" key="1">
    <source>
        <dbReference type="EMBL" id="KUM51308.1"/>
    </source>
</evidence>
<dbReference type="AlphaFoldDB" id="A0A124GP98"/>
<proteinExistence type="predicted"/>
<keyword evidence="1" id="KW-0496">Mitochondrion</keyword>